<name>A0A0D2L4B7_9CHLO</name>
<evidence type="ECO:0000313" key="4">
    <source>
        <dbReference type="EMBL" id="KIZ01979.1"/>
    </source>
</evidence>
<keyword evidence="1" id="KW-0175">Coiled coil</keyword>
<dbReference type="EMBL" id="KK101152">
    <property type="protein sequence ID" value="KIZ01979.1"/>
    <property type="molecule type" value="Genomic_DNA"/>
</dbReference>
<organism evidence="4 5">
    <name type="scientific">Monoraphidium neglectum</name>
    <dbReference type="NCBI Taxonomy" id="145388"/>
    <lineage>
        <taxon>Eukaryota</taxon>
        <taxon>Viridiplantae</taxon>
        <taxon>Chlorophyta</taxon>
        <taxon>core chlorophytes</taxon>
        <taxon>Chlorophyceae</taxon>
        <taxon>CS clade</taxon>
        <taxon>Sphaeropleales</taxon>
        <taxon>Selenastraceae</taxon>
        <taxon>Monoraphidium</taxon>
    </lineage>
</organism>
<dbReference type="KEGG" id="mng:MNEG_5981"/>
<evidence type="ECO:0000313" key="5">
    <source>
        <dbReference type="Proteomes" id="UP000054498"/>
    </source>
</evidence>
<evidence type="ECO:0000256" key="1">
    <source>
        <dbReference type="SAM" id="Coils"/>
    </source>
</evidence>
<protein>
    <submittedName>
        <fullName evidence="4">Uncharacterized protein</fullName>
    </submittedName>
</protein>
<reference evidence="4 5" key="1">
    <citation type="journal article" date="2013" name="BMC Genomics">
        <title>Reconstruction of the lipid metabolism for the microalga Monoraphidium neglectum from its genome sequence reveals characteristics suitable for biofuel production.</title>
        <authorList>
            <person name="Bogen C."/>
            <person name="Al-Dilaimi A."/>
            <person name="Albersmeier A."/>
            <person name="Wichmann J."/>
            <person name="Grundmann M."/>
            <person name="Rupp O."/>
            <person name="Lauersen K.J."/>
            <person name="Blifernez-Klassen O."/>
            <person name="Kalinowski J."/>
            <person name="Goesmann A."/>
            <person name="Mussgnug J.H."/>
            <person name="Kruse O."/>
        </authorList>
    </citation>
    <scope>NUCLEOTIDE SEQUENCE [LARGE SCALE GENOMIC DNA]</scope>
    <source>
        <strain evidence="4 5">SAG 48.87</strain>
    </source>
</reference>
<feature type="compositionally biased region" description="Low complexity" evidence="2">
    <location>
        <begin position="428"/>
        <end position="467"/>
    </location>
</feature>
<keyword evidence="3" id="KW-1133">Transmembrane helix</keyword>
<evidence type="ECO:0000256" key="3">
    <source>
        <dbReference type="SAM" id="Phobius"/>
    </source>
</evidence>
<dbReference type="Proteomes" id="UP000054498">
    <property type="component" value="Unassembled WGS sequence"/>
</dbReference>
<sequence length="565" mass="59015">MATLLEPAHPCLQELLAGLEKGAVMPEDSHTPLPAGTAQAAVDTTTAAIAPDDTSFGPDDVATLVANAFSDGLEFAALQEQLRQEGAMARLLEAEAAAEKQREGRLAAETLLRRGRRTNDALVVEIESLQGELLRRSEEDHAAARSEAITMCELRMRVTYLTGQLERQSGKGAPLALARSQLAAAQKLVGELRSQLAAAADRLAEREAAAAAARAGQQQAEAERLQHAAQLESARLGVKRFEERVATMEGGLVVVRERVAQLQQAEALARKGQRAAEEGRQQAQAAAEAASVRASGLAAQQQEAHAAQLRRLEQAAEAGRMAAHAAGAELAERLKQLQQQLDAERAERRAGERASAASIAAAQEDMRLQQLETARLRQELRGERVKGRAAAATAIAEKEAAQQEIAHLKAQLAAALETAQRQGIEQLASEPSAADSPPQPATPASTSGAGAARLLRHSSSGASSGSSRAGSFILRRLQADDASPVRTPQRFDSLGARDTSAGDDAQQSEAPVAGHSSAASYGGAWFRAGEAAAAVVGAVAGTVAGTVVVSLGVAIGLVQCCRRQG</sequence>
<keyword evidence="3" id="KW-0812">Transmembrane</keyword>
<dbReference type="GeneID" id="25738857"/>
<feature type="coiled-coil region" evidence="1">
    <location>
        <begin position="175"/>
        <end position="202"/>
    </location>
</feature>
<feature type="transmembrane region" description="Helical" evidence="3">
    <location>
        <begin position="531"/>
        <end position="558"/>
    </location>
</feature>
<keyword evidence="5" id="KW-1185">Reference proteome</keyword>
<evidence type="ECO:0000256" key="2">
    <source>
        <dbReference type="SAM" id="MobiDB-lite"/>
    </source>
</evidence>
<proteinExistence type="predicted"/>
<dbReference type="RefSeq" id="XP_013900998.1">
    <property type="nucleotide sequence ID" value="XM_014045544.1"/>
</dbReference>
<gene>
    <name evidence="4" type="ORF">MNEG_5981</name>
</gene>
<accession>A0A0D2L4B7</accession>
<feature type="coiled-coil region" evidence="1">
    <location>
        <begin position="327"/>
        <end position="418"/>
    </location>
</feature>
<keyword evidence="3" id="KW-0472">Membrane</keyword>
<feature type="region of interest" description="Disordered" evidence="2">
    <location>
        <begin position="426"/>
        <end position="467"/>
    </location>
</feature>
<dbReference type="AlphaFoldDB" id="A0A0D2L4B7"/>
<feature type="region of interest" description="Disordered" evidence="2">
    <location>
        <begin position="483"/>
        <end position="514"/>
    </location>
</feature>